<dbReference type="AlphaFoldDB" id="L0AXD8"/>
<keyword evidence="3" id="KW-1185">Reference proteome</keyword>
<dbReference type="EMBL" id="CP001669">
    <property type="protein sequence ID" value="AFZ79569.1"/>
    <property type="molecule type" value="Genomic_DNA"/>
</dbReference>
<accession>L0AXD8</accession>
<sequence>MDLPTVTIDIQGNTNGGGQGAGSITYYGGSPNQVKLTKIEDPPGSGFVKLVHTSATGTSGGLFTVGKVQYGGTPVSDIKPDEPIKSLSVWYHSGDKNHNQPLLIEIEKKDGTYDYHETKGSSTEWNPHGNGSQDNQRLEGKALEQKLEYLNCQYHKLVTINLTFQNSSSLSEKPEGENKYCCGKHNGQEKVTVKGGKVASQIPYVKHHIDNGTEVSGIKYYDEKTRKNITSNNGIRFPIQGSLSVYAFYCGGKPVLIYLDSTSNGTAKGWYKQSPGGDTWEETLIGLKNKDPENIKDCSEKNFEQLVNALNKFPGCGYETCVGPAKSVPSSPLLGAAAPVAGSQGPTGPAGKDGAEYGNPPTEGKIDVAKAQLDSKESGLVTDKNGDREADAGLDASGGKADVVSEGGNGGKSQESAQDKKTVDQAQTVDGRSPDGALQQLTIAKPSDTPGTGKQVGKYCNDCRNCQNCECGCRSGGSEGRCIPDQCTKPDCQCCKDRGGTVPSVNAFLSQGLMIILAFTGDGYLKTYSKYEHDRSKWPTKDFGFWKSLRYWT</sequence>
<feature type="compositionally biased region" description="Basic and acidic residues" evidence="1">
    <location>
        <begin position="364"/>
        <end position="377"/>
    </location>
</feature>
<reference evidence="2" key="1">
    <citation type="submission" date="2009-07" db="EMBL/GenBank/DDBJ databases">
        <authorList>
            <person name="Kappmeyer L."/>
            <person name="Thiagarajan M."/>
            <person name="Herndon D."/>
            <person name="Caler E."/>
            <person name="Galinsky K."/>
            <person name="Inman J."/>
            <person name="Schobel S."/>
            <person name="Amedeo P."/>
            <person name="Watkins K."/>
            <person name="Bradley B."/>
            <person name="Sosa J."/>
            <person name="Sarmiento M."/>
            <person name="Fedorova N."/>
            <person name="Brayton K."/>
            <person name="Lau A."/>
            <person name="Nene V."/>
            <person name="Djikeng A."/>
            <person name="Herndon D."/>
            <person name="Knowles D."/>
        </authorList>
    </citation>
    <scope>NUCLEOTIDE SEQUENCE</scope>
    <source>
        <strain evidence="2">WA</strain>
    </source>
</reference>
<gene>
    <name evidence="2" type="ORF">BEWA_024180</name>
</gene>
<dbReference type="VEuPathDB" id="PiroplasmaDB:BEWA_024180"/>
<reference evidence="2" key="2">
    <citation type="journal article" date="2012" name="BMC Genomics">
        <title>Comparative genomic analysis and phylogenetic position of Theileria equi.</title>
        <authorList>
            <person name="Kappmeyer L.S."/>
            <person name="Thiagarajan M."/>
            <person name="Herndon D.R."/>
            <person name="Ramsay J.D."/>
            <person name="Caler E."/>
            <person name="Djikeng A."/>
            <person name="Gillespie J.J."/>
            <person name="Lau A.O."/>
            <person name="Roalson E.H."/>
            <person name="Silva J.C."/>
            <person name="Silva M.G."/>
            <person name="Suarez C.E."/>
            <person name="Ueti M.W."/>
            <person name="Nene V.M."/>
            <person name="Mealey R.H."/>
            <person name="Knowles D.P."/>
            <person name="Brayton K.A."/>
        </authorList>
    </citation>
    <scope>NUCLEOTIDE SEQUENCE [LARGE SCALE GENOMIC DNA]</scope>
    <source>
        <strain evidence="2">WA</strain>
    </source>
</reference>
<evidence type="ECO:0000256" key="1">
    <source>
        <dbReference type="SAM" id="MobiDB-lite"/>
    </source>
</evidence>
<dbReference type="GeneID" id="15807316"/>
<feature type="compositionally biased region" description="Polar residues" evidence="1">
    <location>
        <begin position="120"/>
        <end position="135"/>
    </location>
</feature>
<dbReference type="Proteomes" id="UP000031512">
    <property type="component" value="Chromosome 1"/>
</dbReference>
<dbReference type="STRING" id="1537102.L0AXD8"/>
<feature type="region of interest" description="Disordered" evidence="1">
    <location>
        <begin position="114"/>
        <end position="136"/>
    </location>
</feature>
<organism evidence="2 3">
    <name type="scientific">Theileria equi strain WA</name>
    <dbReference type="NCBI Taxonomy" id="1537102"/>
    <lineage>
        <taxon>Eukaryota</taxon>
        <taxon>Sar</taxon>
        <taxon>Alveolata</taxon>
        <taxon>Apicomplexa</taxon>
        <taxon>Aconoidasida</taxon>
        <taxon>Piroplasmida</taxon>
        <taxon>Theileriidae</taxon>
        <taxon>Theileria</taxon>
    </lineage>
</organism>
<dbReference type="RefSeq" id="XP_004829235.1">
    <property type="nucleotide sequence ID" value="XM_004829178.1"/>
</dbReference>
<dbReference type="KEGG" id="beq:BEWA_024180"/>
<evidence type="ECO:0000313" key="3">
    <source>
        <dbReference type="Proteomes" id="UP000031512"/>
    </source>
</evidence>
<dbReference type="eggNOG" id="ENOG502RSZ4">
    <property type="taxonomic scope" value="Eukaryota"/>
</dbReference>
<evidence type="ECO:0000313" key="2">
    <source>
        <dbReference type="EMBL" id="AFZ79569.1"/>
    </source>
</evidence>
<name>L0AXD8_THEEQ</name>
<protein>
    <submittedName>
        <fullName evidence="2">Uncharacterized protein</fullName>
    </submittedName>
</protein>
<proteinExistence type="predicted"/>
<feature type="region of interest" description="Disordered" evidence="1">
    <location>
        <begin position="337"/>
        <end position="435"/>
    </location>
</feature>